<dbReference type="SUPFAM" id="SSF54768">
    <property type="entry name" value="dsRNA-binding domain-like"/>
    <property type="match status" value="2"/>
</dbReference>
<reference evidence="2 3" key="1">
    <citation type="journal article" date="2017" name="G3 (Bethesda)">
        <title>The Physical Genome Mapping of Anopheles albimanus Corrected Scaffold Misassemblies and Identified Interarm Rearrangements in Genus Anopheles.</title>
        <authorList>
            <person name="Artemov G.N."/>
            <person name="Peery A.N."/>
            <person name="Jiang X."/>
            <person name="Tu Z."/>
            <person name="Stegniy V.N."/>
            <person name="Sharakhova M.V."/>
            <person name="Sharakhov I.V."/>
        </authorList>
    </citation>
    <scope>NUCLEOTIDE SEQUENCE [LARGE SCALE GENOMIC DNA]</scope>
    <source>
        <strain evidence="2 3">ALBI9_A</strain>
    </source>
</reference>
<dbReference type="VEuPathDB" id="VectorBase:AALB20_035899"/>
<dbReference type="GO" id="GO:0010468">
    <property type="term" value="P:regulation of gene expression"/>
    <property type="evidence" value="ECO:0007669"/>
    <property type="project" value="UniProtKB-ARBA"/>
</dbReference>
<evidence type="ECO:0000313" key="3">
    <source>
        <dbReference type="Proteomes" id="UP000069272"/>
    </source>
</evidence>
<dbReference type="VEuPathDB" id="VectorBase:AALB003313"/>
<feature type="compositionally biased region" description="Basic and acidic residues" evidence="1">
    <location>
        <begin position="30"/>
        <end position="44"/>
    </location>
</feature>
<evidence type="ECO:0000256" key="1">
    <source>
        <dbReference type="SAM" id="MobiDB-lite"/>
    </source>
</evidence>
<dbReference type="CTD" id="43981"/>
<dbReference type="STRING" id="7167.A0A182F9Y5"/>
<name>A0A182F9Y5_ANOAL</name>
<organism evidence="2 3">
    <name type="scientific">Anopheles albimanus</name>
    <name type="common">New world malaria mosquito</name>
    <dbReference type="NCBI Taxonomy" id="7167"/>
    <lineage>
        <taxon>Eukaryota</taxon>
        <taxon>Metazoa</taxon>
        <taxon>Ecdysozoa</taxon>
        <taxon>Arthropoda</taxon>
        <taxon>Hexapoda</taxon>
        <taxon>Insecta</taxon>
        <taxon>Pterygota</taxon>
        <taxon>Neoptera</taxon>
        <taxon>Endopterygota</taxon>
        <taxon>Diptera</taxon>
        <taxon>Nematocera</taxon>
        <taxon>Culicoidea</taxon>
        <taxon>Culicidae</taxon>
        <taxon>Anophelinae</taxon>
        <taxon>Anopheles</taxon>
    </lineage>
</organism>
<feature type="compositionally biased region" description="Polar residues" evidence="1">
    <location>
        <begin position="45"/>
        <end position="69"/>
    </location>
</feature>
<keyword evidence="3" id="KW-1185">Reference proteome</keyword>
<dbReference type="GO" id="GO:0003723">
    <property type="term" value="F:RNA binding"/>
    <property type="evidence" value="ECO:0007669"/>
    <property type="project" value="UniProtKB-UniRule"/>
</dbReference>
<sequence length="363" mass="40147">MFSNLQSMIKRENINPTEMDFMPPLMQPHTFKEEDRKLTEDSSDQKMNNTTTVSPNNQESIGAPLPQTNNQKIDTVETTSVGDSNSSQDCHAEGIGNKFKKILFCKKPSAGERKKTEKERKARQMRRLRKWLTPKNAVVALHELHGPGMAEFTIKTTGQETKAEIVINNIKYEATAANKTLAKAKASEQALRDMAIAEMTKAQQTETKTGETAMDCESMDYLADNVPMMHLASFALYKLFSEWQNEGFDVPAIKAPKPKAPTSTEVVQNSLAPKVPKTIADLPPDAAQRHPTALLAYMRPQIPYEDLGFLGNDTESKIFVASITVDGSVFEGQGRSKKLARKAAASRACSELFGVVFDASVLD</sequence>
<reference evidence="2" key="2">
    <citation type="submission" date="2022-08" db="UniProtKB">
        <authorList>
            <consortium name="EnsemblMetazoa"/>
        </authorList>
    </citation>
    <scope>IDENTIFICATION</scope>
    <source>
        <strain evidence="2">STECLA/ALBI9_A</strain>
    </source>
</reference>
<dbReference type="PROSITE" id="PS50137">
    <property type="entry name" value="DS_RBD"/>
    <property type="match status" value="1"/>
</dbReference>
<dbReference type="Pfam" id="PF00035">
    <property type="entry name" value="dsrm"/>
    <property type="match status" value="2"/>
</dbReference>
<dbReference type="Proteomes" id="UP000069272">
    <property type="component" value="Chromosome X"/>
</dbReference>
<dbReference type="EnsemblMetazoa" id="AALB003313-RA">
    <property type="protein sequence ID" value="AALB003313-PA"/>
    <property type="gene ID" value="AALB003313"/>
</dbReference>
<dbReference type="GeneID" id="118466108"/>
<dbReference type="AlphaFoldDB" id="A0A182F9Y5"/>
<dbReference type="RefSeq" id="XP_035790926.1">
    <property type="nucleotide sequence ID" value="XM_035935033.1"/>
</dbReference>
<accession>A0A182F9Y5</accession>
<protein>
    <submittedName>
        <fullName evidence="2">Uncharacterized protein</fullName>
    </submittedName>
</protein>
<proteinExistence type="predicted"/>
<evidence type="ECO:0000313" key="2">
    <source>
        <dbReference type="EnsemblMetazoa" id="AALB003313-PA"/>
    </source>
</evidence>
<dbReference type="SMART" id="SM00358">
    <property type="entry name" value="DSRM"/>
    <property type="match status" value="2"/>
</dbReference>
<dbReference type="OrthoDB" id="6363432at2759"/>
<feature type="region of interest" description="Disordered" evidence="1">
    <location>
        <begin position="1"/>
        <end position="69"/>
    </location>
</feature>
<dbReference type="KEGG" id="aali:118466108"/>
<dbReference type="Gene3D" id="3.30.160.20">
    <property type="match status" value="2"/>
</dbReference>
<dbReference type="InterPro" id="IPR014720">
    <property type="entry name" value="dsRBD_dom"/>
</dbReference>